<dbReference type="Proteomes" id="UP000004367">
    <property type="component" value="Unassembled WGS sequence"/>
</dbReference>
<dbReference type="STRING" id="1089455.MOPEL_098_00220"/>
<dbReference type="Pfam" id="PF10783">
    <property type="entry name" value="DUF2599"/>
    <property type="match status" value="1"/>
</dbReference>
<dbReference type="AlphaFoldDB" id="H5UTU7"/>
<evidence type="ECO:0008006" key="4">
    <source>
        <dbReference type="Google" id="ProtNLM"/>
    </source>
</evidence>
<evidence type="ECO:0000313" key="3">
    <source>
        <dbReference type="Proteomes" id="UP000004367"/>
    </source>
</evidence>
<feature type="compositionally biased region" description="Basic and acidic residues" evidence="1">
    <location>
        <begin position="13"/>
        <end position="27"/>
    </location>
</feature>
<dbReference type="eggNOG" id="ENOG5033526">
    <property type="taxonomic scope" value="Bacteria"/>
</dbReference>
<accession>H5UTU7</accession>
<feature type="compositionally biased region" description="Basic and acidic residues" evidence="1">
    <location>
        <begin position="60"/>
        <end position="78"/>
    </location>
</feature>
<protein>
    <recommendedName>
        <fullName evidence="4">DUF2599 domain-containing protein</fullName>
    </recommendedName>
</protein>
<name>H5UTU7_9MICO</name>
<feature type="region of interest" description="Disordered" evidence="1">
    <location>
        <begin position="1"/>
        <end position="80"/>
    </location>
</feature>
<gene>
    <name evidence="2" type="ORF">MOPEL_098_00220</name>
</gene>
<sequence>MEQAGCEPGVEATRTEDRPRPVQEPPRRPVRRRVRPPSGGHGPSARQEGRLVDDASWVGRDGEGALRVTPSDRLRESSDPEVYEEAWRRVVCAVPGADAPGMRDQFVCHAAFASQKEAWYLEPARPAVGYWRTVRAGCNPGDVRDAG</sequence>
<dbReference type="EMBL" id="BAFE01000075">
    <property type="protein sequence ID" value="GAB49155.1"/>
    <property type="molecule type" value="Genomic_DNA"/>
</dbReference>
<comment type="caution">
    <text evidence="2">The sequence shown here is derived from an EMBL/GenBank/DDBJ whole genome shotgun (WGS) entry which is preliminary data.</text>
</comment>
<dbReference type="InterPro" id="IPR019719">
    <property type="entry name" value="DUF2599"/>
</dbReference>
<keyword evidence="3" id="KW-1185">Reference proteome</keyword>
<evidence type="ECO:0000256" key="1">
    <source>
        <dbReference type="SAM" id="MobiDB-lite"/>
    </source>
</evidence>
<evidence type="ECO:0000313" key="2">
    <source>
        <dbReference type="EMBL" id="GAB49155.1"/>
    </source>
</evidence>
<reference evidence="2 3" key="1">
    <citation type="submission" date="2012-02" db="EMBL/GenBank/DDBJ databases">
        <title>Whole genome shotgun sequence of Mobilicoccus pelagius NBRC 104925.</title>
        <authorList>
            <person name="Yoshida Y."/>
            <person name="Hosoyama A."/>
            <person name="Tsuchikane K."/>
            <person name="Katsumata H."/>
            <person name="Yamazaki S."/>
            <person name="Fujita N."/>
        </authorList>
    </citation>
    <scope>NUCLEOTIDE SEQUENCE [LARGE SCALE GENOMIC DNA]</scope>
    <source>
        <strain evidence="2 3">NBRC 104925</strain>
    </source>
</reference>
<organism evidence="2 3">
    <name type="scientific">Mobilicoccus pelagius NBRC 104925</name>
    <dbReference type="NCBI Taxonomy" id="1089455"/>
    <lineage>
        <taxon>Bacteria</taxon>
        <taxon>Bacillati</taxon>
        <taxon>Actinomycetota</taxon>
        <taxon>Actinomycetes</taxon>
        <taxon>Micrococcales</taxon>
        <taxon>Dermatophilaceae</taxon>
        <taxon>Mobilicoccus</taxon>
    </lineage>
</organism>
<proteinExistence type="predicted"/>